<accession>A0A368PYF9</accession>
<protein>
    <submittedName>
        <fullName evidence="1">Uncharacterized protein</fullName>
    </submittedName>
</protein>
<proteinExistence type="predicted"/>
<evidence type="ECO:0000313" key="1">
    <source>
        <dbReference type="EMBL" id="RCV10826.1"/>
    </source>
</evidence>
<organism evidence="1">
    <name type="scientific">Setaria italica</name>
    <name type="common">Foxtail millet</name>
    <name type="synonym">Panicum italicum</name>
    <dbReference type="NCBI Taxonomy" id="4555"/>
    <lineage>
        <taxon>Eukaryota</taxon>
        <taxon>Viridiplantae</taxon>
        <taxon>Streptophyta</taxon>
        <taxon>Embryophyta</taxon>
        <taxon>Tracheophyta</taxon>
        <taxon>Spermatophyta</taxon>
        <taxon>Magnoliopsida</taxon>
        <taxon>Liliopsida</taxon>
        <taxon>Poales</taxon>
        <taxon>Poaceae</taxon>
        <taxon>PACMAD clade</taxon>
        <taxon>Panicoideae</taxon>
        <taxon>Panicodae</taxon>
        <taxon>Paniceae</taxon>
        <taxon>Cenchrinae</taxon>
        <taxon>Setaria</taxon>
    </lineage>
</organism>
<reference evidence="1" key="2">
    <citation type="submission" date="2015-07" db="EMBL/GenBank/DDBJ databases">
        <authorList>
            <person name="Noorani M."/>
        </authorList>
    </citation>
    <scope>NUCLEOTIDE SEQUENCE</scope>
    <source>
        <strain evidence="1">Yugu1</strain>
    </source>
</reference>
<reference evidence="1" key="1">
    <citation type="journal article" date="2012" name="Nat. Biotechnol.">
        <title>Reference genome sequence of the model plant Setaria.</title>
        <authorList>
            <person name="Bennetzen J.L."/>
            <person name="Schmutz J."/>
            <person name="Wang H."/>
            <person name="Percifield R."/>
            <person name="Hawkins J."/>
            <person name="Pontaroli A.C."/>
            <person name="Estep M."/>
            <person name="Feng L."/>
            <person name="Vaughn J.N."/>
            <person name="Grimwood J."/>
            <person name="Jenkins J."/>
            <person name="Barry K."/>
            <person name="Lindquist E."/>
            <person name="Hellsten U."/>
            <person name="Deshpande S."/>
            <person name="Wang X."/>
            <person name="Wu X."/>
            <person name="Mitros T."/>
            <person name="Triplett J."/>
            <person name="Yang X."/>
            <person name="Ye C.Y."/>
            <person name="Mauro-Herrera M."/>
            <person name="Wang L."/>
            <person name="Li P."/>
            <person name="Sharma M."/>
            <person name="Sharma R."/>
            <person name="Ronald P.C."/>
            <person name="Panaud O."/>
            <person name="Kellogg E.A."/>
            <person name="Brutnell T.P."/>
            <person name="Doust A.N."/>
            <person name="Tuskan G.A."/>
            <person name="Rokhsar D."/>
            <person name="Devos K.M."/>
        </authorList>
    </citation>
    <scope>NUCLEOTIDE SEQUENCE [LARGE SCALE GENOMIC DNA]</scope>
    <source>
        <strain evidence="1">Yugu1</strain>
    </source>
</reference>
<dbReference type="AlphaFoldDB" id="A0A368PYF9"/>
<gene>
    <name evidence="1" type="ORF">SETIT_2G139800v2</name>
</gene>
<name>A0A368PYF9_SETIT</name>
<sequence length="124" mass="13480">MMRGGNRPAGELGQRHAPVSAVSWTRPCARQYDTRHPCSAWHLPIPPTSAPASPSLACLIVAVSLHRTWALLLVRAIWPVGHGRRPPQAYPFHVAGLISSSSSFSPFLLPPAGPIQKQSRVEHL</sequence>
<dbReference type="EMBL" id="CM003529">
    <property type="protein sequence ID" value="RCV10826.1"/>
    <property type="molecule type" value="Genomic_DNA"/>
</dbReference>